<evidence type="ECO:0008006" key="11">
    <source>
        <dbReference type="Google" id="ProtNLM"/>
    </source>
</evidence>
<keyword evidence="3" id="KW-0963">Cytoplasm</keyword>
<dbReference type="PANTHER" id="PTHR19960:SF25">
    <property type="entry name" value="TEKTIN-1"/>
    <property type="match status" value="1"/>
</dbReference>
<dbReference type="GO" id="GO:0005737">
    <property type="term" value="C:cytoplasm"/>
    <property type="evidence" value="ECO:0007669"/>
    <property type="project" value="UniProtKB-ARBA"/>
</dbReference>
<dbReference type="EMBL" id="HBIP01034506">
    <property type="protein sequence ID" value="CAE0505994.1"/>
    <property type="molecule type" value="Transcribed_RNA"/>
</dbReference>
<comment type="similarity">
    <text evidence="2">Belongs to the tektin family.</text>
</comment>
<name>A0A7S3R8J8_DUNTE</name>
<comment type="subcellular location">
    <subcellularLocation>
        <location evidence="1">Cytoplasm</location>
        <location evidence="1">Cytoskeleton</location>
        <location evidence="1">Flagellum axoneme</location>
    </subcellularLocation>
</comment>
<keyword evidence="5 9" id="KW-0175">Coiled coil</keyword>
<dbReference type="AlphaFoldDB" id="A0A7S3R8J8"/>
<dbReference type="InterPro" id="IPR048256">
    <property type="entry name" value="Tektin-like"/>
</dbReference>
<evidence type="ECO:0000256" key="5">
    <source>
        <dbReference type="ARBA" id="ARBA00023054"/>
    </source>
</evidence>
<dbReference type="GO" id="GO:0015630">
    <property type="term" value="C:microtubule cytoskeleton"/>
    <property type="evidence" value="ECO:0007669"/>
    <property type="project" value="TreeGrafter"/>
</dbReference>
<reference evidence="10" key="1">
    <citation type="submission" date="2021-01" db="EMBL/GenBank/DDBJ databases">
        <authorList>
            <person name="Corre E."/>
            <person name="Pelletier E."/>
            <person name="Niang G."/>
            <person name="Scheremetjew M."/>
            <person name="Finn R."/>
            <person name="Kale V."/>
            <person name="Holt S."/>
            <person name="Cochrane G."/>
            <person name="Meng A."/>
            <person name="Brown T."/>
            <person name="Cohen L."/>
        </authorList>
    </citation>
    <scope>NUCLEOTIDE SEQUENCE</scope>
    <source>
        <strain evidence="10">CCMP1320</strain>
    </source>
</reference>
<evidence type="ECO:0000256" key="6">
    <source>
        <dbReference type="ARBA" id="ARBA00023069"/>
    </source>
</evidence>
<evidence type="ECO:0000256" key="2">
    <source>
        <dbReference type="ARBA" id="ARBA00007209"/>
    </source>
</evidence>
<evidence type="ECO:0000256" key="1">
    <source>
        <dbReference type="ARBA" id="ARBA00004611"/>
    </source>
</evidence>
<accession>A0A7S3R8J8</accession>
<keyword evidence="4" id="KW-0282">Flagellum</keyword>
<feature type="coiled-coil region" evidence="9">
    <location>
        <begin position="377"/>
        <end position="404"/>
    </location>
</feature>
<evidence type="ECO:0000256" key="9">
    <source>
        <dbReference type="SAM" id="Coils"/>
    </source>
</evidence>
<organism evidence="10">
    <name type="scientific">Dunaliella tertiolecta</name>
    <name type="common">Green alga</name>
    <dbReference type="NCBI Taxonomy" id="3047"/>
    <lineage>
        <taxon>Eukaryota</taxon>
        <taxon>Viridiplantae</taxon>
        <taxon>Chlorophyta</taxon>
        <taxon>core chlorophytes</taxon>
        <taxon>Chlorophyceae</taxon>
        <taxon>CS clade</taxon>
        <taxon>Chlamydomonadales</taxon>
        <taxon>Dunaliellaceae</taxon>
        <taxon>Dunaliella</taxon>
    </lineage>
</organism>
<keyword evidence="8" id="KW-0966">Cell projection</keyword>
<evidence type="ECO:0000313" key="10">
    <source>
        <dbReference type="EMBL" id="CAE0505994.1"/>
    </source>
</evidence>
<feature type="coiled-coil region" evidence="9">
    <location>
        <begin position="440"/>
        <end position="474"/>
    </location>
</feature>
<evidence type="ECO:0000256" key="8">
    <source>
        <dbReference type="ARBA" id="ARBA00023273"/>
    </source>
</evidence>
<dbReference type="GO" id="GO:0060271">
    <property type="term" value="P:cilium assembly"/>
    <property type="evidence" value="ECO:0007669"/>
    <property type="project" value="TreeGrafter"/>
</dbReference>
<feature type="coiled-coil region" evidence="9">
    <location>
        <begin position="297"/>
        <end position="327"/>
    </location>
</feature>
<keyword evidence="6" id="KW-0969">Cilium</keyword>
<dbReference type="GO" id="GO:0005929">
    <property type="term" value="C:cilium"/>
    <property type="evidence" value="ECO:0007669"/>
    <property type="project" value="UniProtKB-ARBA"/>
</dbReference>
<dbReference type="Pfam" id="PF03148">
    <property type="entry name" value="Tektin"/>
    <property type="match status" value="1"/>
</dbReference>
<dbReference type="GO" id="GO:0005634">
    <property type="term" value="C:nucleus"/>
    <property type="evidence" value="ECO:0007669"/>
    <property type="project" value="TreeGrafter"/>
</dbReference>
<gene>
    <name evidence="10" type="ORF">DTER00134_LOCUS21067</name>
</gene>
<evidence type="ECO:0000256" key="7">
    <source>
        <dbReference type="ARBA" id="ARBA00023212"/>
    </source>
</evidence>
<protein>
    <recommendedName>
        <fullName evidence="11">Tektin</fullName>
    </recommendedName>
</protein>
<evidence type="ECO:0000256" key="3">
    <source>
        <dbReference type="ARBA" id="ARBA00022490"/>
    </source>
</evidence>
<dbReference type="PANTHER" id="PTHR19960">
    <property type="entry name" value="TEKTIN"/>
    <property type="match status" value="1"/>
</dbReference>
<evidence type="ECO:0000256" key="4">
    <source>
        <dbReference type="ARBA" id="ARBA00022846"/>
    </source>
</evidence>
<keyword evidence="7" id="KW-0206">Cytoskeleton</keyword>
<dbReference type="GO" id="GO:0060294">
    <property type="term" value="P:cilium movement involved in cell motility"/>
    <property type="evidence" value="ECO:0007669"/>
    <property type="project" value="InterPro"/>
</dbReference>
<dbReference type="InterPro" id="IPR000435">
    <property type="entry name" value="Tektins"/>
</dbReference>
<sequence length="477" mass="53349">MTNFGHTGHGINIANYRLLANGQGAQGKKSPHYRSPNDWKHETRTHVGLGGTTNLASASLRHASDSLQAAAAEQEYADLNDVETALRQKIAQTESLKNALESAVYDLGVEFDACTALRGSLEERMNTVQSKLDLNKSRLQVRDKRPNRERTMDDVEKQLLNQQQLISAFVEKVNRAILHLDKEMGNIDACRARLMADLKDKANAVEVDTGVLAIGPEGGSEELALRRKQNSILKTPQTWARSSTDNINSARHQIADSTRLRKAIRHIIYNSRQAEHETARMLNTSMMAKLGSTSYLKEDLDRQLAEVREEQHKAEHQRRKLAAALEAKRGPLMQSKERYEMRKARPDREAVQDDVERALAREIAHLHAVTAQINHKANAIDKELENLEIAAATIEDNIRDKEDALASDRKMVLLDGRSGLNTPPPSSIASYPSTQLSAAKTQTLRRIGDLEGELSSAKREREMLENSIMQLKSTLRV</sequence>
<proteinExistence type="inferred from homology"/>